<dbReference type="AlphaFoldDB" id="A0A379WWF7"/>
<dbReference type="GO" id="GO:0003678">
    <property type="term" value="F:DNA helicase activity"/>
    <property type="evidence" value="ECO:0007669"/>
    <property type="project" value="UniProtKB-EC"/>
</dbReference>
<reference evidence="6 7" key="1">
    <citation type="submission" date="2018-06" db="EMBL/GenBank/DDBJ databases">
        <authorList>
            <consortium name="Pathogen Informatics"/>
            <person name="Doyle S."/>
        </authorList>
    </citation>
    <scope>NUCLEOTIDE SEQUENCE [LARGE SCALE GENOMIC DNA]</scope>
    <source>
        <strain evidence="6 7">NCTC8261</strain>
    </source>
</reference>
<dbReference type="Pfam" id="PF00580">
    <property type="entry name" value="UvrD-helicase"/>
    <property type="match status" value="1"/>
</dbReference>
<gene>
    <name evidence="6" type="primary">helD_2</name>
    <name evidence="6" type="ORF">NCTC8261_04595</name>
</gene>
<dbReference type="EMBL" id="UGXT01000002">
    <property type="protein sequence ID" value="SUH38270.1"/>
    <property type="molecule type" value="Genomic_DNA"/>
</dbReference>
<feature type="domain" description="UvrD-like helicase ATP-binding" evidence="5">
    <location>
        <begin position="47"/>
        <end position="97"/>
    </location>
</feature>
<dbReference type="InterPro" id="IPR027417">
    <property type="entry name" value="P-loop_NTPase"/>
</dbReference>
<accession>A0A379WWF7</accession>
<evidence type="ECO:0000256" key="1">
    <source>
        <dbReference type="ARBA" id="ARBA00022741"/>
    </source>
</evidence>
<dbReference type="Proteomes" id="UP000254712">
    <property type="component" value="Unassembled WGS sequence"/>
</dbReference>
<dbReference type="Gene3D" id="3.40.50.300">
    <property type="entry name" value="P-loop containing nucleotide triphosphate hydrolases"/>
    <property type="match status" value="1"/>
</dbReference>
<evidence type="ECO:0000313" key="7">
    <source>
        <dbReference type="Proteomes" id="UP000254712"/>
    </source>
</evidence>
<keyword evidence="2 6" id="KW-0378">Hydrolase</keyword>
<proteinExistence type="predicted"/>
<evidence type="ECO:0000259" key="5">
    <source>
        <dbReference type="Pfam" id="PF00580"/>
    </source>
</evidence>
<organism evidence="6 7">
    <name type="scientific">Salmonella enterica I</name>
    <dbReference type="NCBI Taxonomy" id="59201"/>
    <lineage>
        <taxon>Bacteria</taxon>
        <taxon>Pseudomonadati</taxon>
        <taxon>Pseudomonadota</taxon>
        <taxon>Gammaproteobacteria</taxon>
        <taxon>Enterobacterales</taxon>
        <taxon>Enterobacteriaceae</taxon>
        <taxon>Salmonella</taxon>
    </lineage>
</organism>
<name>A0A379WWF7_SALET</name>
<dbReference type="InterPro" id="IPR014016">
    <property type="entry name" value="UvrD-like_ATP-bd"/>
</dbReference>
<evidence type="ECO:0000256" key="4">
    <source>
        <dbReference type="ARBA" id="ARBA00022840"/>
    </source>
</evidence>
<evidence type="ECO:0000256" key="2">
    <source>
        <dbReference type="ARBA" id="ARBA00022801"/>
    </source>
</evidence>
<sequence length="187" mass="21874">MVNGESSLLVLAGAGKRQDLQCWWRAAGLAVGARTSRCGGKFFYWRFGRKAAEEMDERIRERLHTEEITARTFHSLALYIIQQGSKKRRLSVSWKVTPPRGISLFLRTWRQQCSEKKAQAKGWRQWLEEEMQWVVPEGNFWDDETLQRRLAPRLDRWVSLMRMHGGAQAEMIAGAPEECRELVWQTH</sequence>
<evidence type="ECO:0000313" key="6">
    <source>
        <dbReference type="EMBL" id="SUH38270.1"/>
    </source>
</evidence>
<evidence type="ECO:0000256" key="3">
    <source>
        <dbReference type="ARBA" id="ARBA00022806"/>
    </source>
</evidence>
<dbReference type="GO" id="GO:0016787">
    <property type="term" value="F:hydrolase activity"/>
    <property type="evidence" value="ECO:0007669"/>
    <property type="project" value="UniProtKB-KW"/>
</dbReference>
<keyword evidence="1" id="KW-0547">Nucleotide-binding</keyword>
<protein>
    <submittedName>
        <fullName evidence="6">Helicase IV</fullName>
        <ecNumber evidence="6">3.6.4.12</ecNumber>
    </submittedName>
</protein>
<dbReference type="EC" id="3.6.4.12" evidence="6"/>
<keyword evidence="3 6" id="KW-0347">Helicase</keyword>
<dbReference type="SUPFAM" id="SSF52540">
    <property type="entry name" value="P-loop containing nucleoside triphosphate hydrolases"/>
    <property type="match status" value="1"/>
</dbReference>
<keyword evidence="4" id="KW-0067">ATP-binding</keyword>
<dbReference type="GO" id="GO:0005524">
    <property type="term" value="F:ATP binding"/>
    <property type="evidence" value="ECO:0007669"/>
    <property type="project" value="UniProtKB-KW"/>
</dbReference>